<evidence type="ECO:0000313" key="8">
    <source>
        <dbReference type="EMBL" id="PON38484.1"/>
    </source>
</evidence>
<dbReference type="InterPro" id="IPR015300">
    <property type="entry name" value="DNA-bd_pseudobarrel_sf"/>
</dbReference>
<evidence type="ECO:0000256" key="6">
    <source>
        <dbReference type="SAM" id="MobiDB-lite"/>
    </source>
</evidence>
<evidence type="ECO:0000256" key="1">
    <source>
        <dbReference type="ARBA" id="ARBA00004123"/>
    </source>
</evidence>
<reference evidence="9" key="1">
    <citation type="submission" date="2016-06" db="EMBL/GenBank/DDBJ databases">
        <title>Parallel loss of symbiosis genes in relatives of nitrogen-fixing non-legume Parasponia.</title>
        <authorList>
            <person name="Van Velzen R."/>
            <person name="Holmer R."/>
            <person name="Bu F."/>
            <person name="Rutten L."/>
            <person name="Van Zeijl A."/>
            <person name="Liu W."/>
            <person name="Santuari L."/>
            <person name="Cao Q."/>
            <person name="Sharma T."/>
            <person name="Shen D."/>
            <person name="Roswanjaya Y."/>
            <person name="Wardhani T."/>
            <person name="Kalhor M.S."/>
            <person name="Jansen J."/>
            <person name="Van den Hoogen J."/>
            <person name="Gungor B."/>
            <person name="Hartog M."/>
            <person name="Hontelez J."/>
            <person name="Verver J."/>
            <person name="Yang W.-C."/>
            <person name="Schijlen E."/>
            <person name="Repin R."/>
            <person name="Schilthuizen M."/>
            <person name="Schranz E."/>
            <person name="Heidstra R."/>
            <person name="Miyata K."/>
            <person name="Fedorova E."/>
            <person name="Kohlen W."/>
            <person name="Bisseling T."/>
            <person name="Smit S."/>
            <person name="Geurts R."/>
        </authorList>
    </citation>
    <scope>NUCLEOTIDE SEQUENCE [LARGE SCALE GENOMIC DNA]</scope>
    <source>
        <strain evidence="9">cv. WU1-14</strain>
    </source>
</reference>
<proteinExistence type="predicted"/>
<sequence>MKLTKNDDNIWLEKGWPDFVKHFSIKSGSVLIFRCEANSGFHVVLFDTSTADIDYPSSPVDFDKFGIDLVLRAPKEDVVVDDSIKILDDLSSCPKVREKSPLPYSQPCKRMRTKPSAHDGGAIQVEPEEILISETLTSGARTDETGRPS</sequence>
<keyword evidence="5" id="KW-0539">Nucleus</keyword>
<dbReference type="PANTHER" id="PTHR31920">
    <property type="entry name" value="B3 DOMAIN-CONTAINING"/>
    <property type="match status" value="1"/>
</dbReference>
<dbReference type="EMBL" id="JXTB01000493">
    <property type="protein sequence ID" value="PON38484.1"/>
    <property type="molecule type" value="Genomic_DNA"/>
</dbReference>
<keyword evidence="3" id="KW-0238">DNA-binding</keyword>
<comment type="subcellular location">
    <subcellularLocation>
        <location evidence="1">Nucleus</location>
    </subcellularLocation>
</comment>
<evidence type="ECO:0000256" key="2">
    <source>
        <dbReference type="ARBA" id="ARBA00023015"/>
    </source>
</evidence>
<feature type="domain" description="TF-B3" evidence="7">
    <location>
        <begin position="1"/>
        <end position="49"/>
    </location>
</feature>
<dbReference type="Proteomes" id="UP000237105">
    <property type="component" value="Unassembled WGS sequence"/>
</dbReference>
<evidence type="ECO:0000256" key="5">
    <source>
        <dbReference type="ARBA" id="ARBA00023242"/>
    </source>
</evidence>
<evidence type="ECO:0000313" key="9">
    <source>
        <dbReference type="Proteomes" id="UP000237105"/>
    </source>
</evidence>
<dbReference type="SUPFAM" id="SSF101936">
    <property type="entry name" value="DNA-binding pseudobarrel domain"/>
    <property type="match status" value="1"/>
</dbReference>
<keyword evidence="9" id="KW-1185">Reference proteome</keyword>
<evidence type="ECO:0000256" key="3">
    <source>
        <dbReference type="ARBA" id="ARBA00023125"/>
    </source>
</evidence>
<feature type="region of interest" description="Disordered" evidence="6">
    <location>
        <begin position="97"/>
        <end position="124"/>
    </location>
</feature>
<keyword evidence="4" id="KW-0804">Transcription</keyword>
<evidence type="ECO:0000256" key="4">
    <source>
        <dbReference type="ARBA" id="ARBA00023163"/>
    </source>
</evidence>
<dbReference type="InterPro" id="IPR050655">
    <property type="entry name" value="Plant_B3_domain"/>
</dbReference>
<dbReference type="GO" id="GO:0003677">
    <property type="term" value="F:DNA binding"/>
    <property type="evidence" value="ECO:0007669"/>
    <property type="project" value="UniProtKB-KW"/>
</dbReference>
<name>A0A2P5APK0_PARAD</name>
<dbReference type="OrthoDB" id="1150229at2759"/>
<dbReference type="AlphaFoldDB" id="A0A2P5APK0"/>
<dbReference type="Gene3D" id="2.40.330.10">
    <property type="entry name" value="DNA-binding pseudobarrel domain"/>
    <property type="match status" value="1"/>
</dbReference>
<gene>
    <name evidence="8" type="ORF">PanWU01x14_312140</name>
</gene>
<organism evidence="8 9">
    <name type="scientific">Parasponia andersonii</name>
    <name type="common">Sponia andersonii</name>
    <dbReference type="NCBI Taxonomy" id="3476"/>
    <lineage>
        <taxon>Eukaryota</taxon>
        <taxon>Viridiplantae</taxon>
        <taxon>Streptophyta</taxon>
        <taxon>Embryophyta</taxon>
        <taxon>Tracheophyta</taxon>
        <taxon>Spermatophyta</taxon>
        <taxon>Magnoliopsida</taxon>
        <taxon>eudicotyledons</taxon>
        <taxon>Gunneridae</taxon>
        <taxon>Pentapetalae</taxon>
        <taxon>rosids</taxon>
        <taxon>fabids</taxon>
        <taxon>Rosales</taxon>
        <taxon>Cannabaceae</taxon>
        <taxon>Parasponia</taxon>
    </lineage>
</organism>
<protein>
    <submittedName>
        <fullName evidence="8">B3 DNA binding domain containing protein</fullName>
    </submittedName>
</protein>
<evidence type="ECO:0000259" key="7">
    <source>
        <dbReference type="PROSITE" id="PS50863"/>
    </source>
</evidence>
<dbReference type="InterPro" id="IPR003340">
    <property type="entry name" value="B3_DNA-bd"/>
</dbReference>
<keyword evidence="2" id="KW-0805">Transcription regulation</keyword>
<dbReference type="PANTHER" id="PTHR31920:SF108">
    <property type="entry name" value="B3 DOMAIN-CONTAINING TRANSCRIPTION FACTOR VRN1-LIKE"/>
    <property type="match status" value="1"/>
</dbReference>
<comment type="caution">
    <text evidence="8">The sequence shown here is derived from an EMBL/GenBank/DDBJ whole genome shotgun (WGS) entry which is preliminary data.</text>
</comment>
<accession>A0A2P5APK0</accession>
<dbReference type="GO" id="GO:0005634">
    <property type="term" value="C:nucleus"/>
    <property type="evidence" value="ECO:0007669"/>
    <property type="project" value="UniProtKB-SubCell"/>
</dbReference>
<dbReference type="PROSITE" id="PS50863">
    <property type="entry name" value="B3"/>
    <property type="match status" value="1"/>
</dbReference>